<organism evidence="3 4">
    <name type="scientific">Leersia perrieri</name>
    <dbReference type="NCBI Taxonomy" id="77586"/>
    <lineage>
        <taxon>Eukaryota</taxon>
        <taxon>Viridiplantae</taxon>
        <taxon>Streptophyta</taxon>
        <taxon>Embryophyta</taxon>
        <taxon>Tracheophyta</taxon>
        <taxon>Spermatophyta</taxon>
        <taxon>Magnoliopsida</taxon>
        <taxon>Liliopsida</taxon>
        <taxon>Poales</taxon>
        <taxon>Poaceae</taxon>
        <taxon>BOP clade</taxon>
        <taxon>Oryzoideae</taxon>
        <taxon>Oryzeae</taxon>
        <taxon>Oryzinae</taxon>
        <taxon>Leersia</taxon>
    </lineage>
</organism>
<evidence type="ECO:0000313" key="4">
    <source>
        <dbReference type="Proteomes" id="UP000032180"/>
    </source>
</evidence>
<evidence type="ECO:0000313" key="3">
    <source>
        <dbReference type="EnsemblPlants" id="LPERR11G01570.1"/>
    </source>
</evidence>
<proteinExistence type="predicted"/>
<reference evidence="3 4" key="1">
    <citation type="submission" date="2012-08" db="EMBL/GenBank/DDBJ databases">
        <title>Oryza genome evolution.</title>
        <authorList>
            <person name="Wing R.A."/>
        </authorList>
    </citation>
    <scope>NUCLEOTIDE SEQUENCE</scope>
</reference>
<dbReference type="PANTHER" id="PTHR33179">
    <property type="entry name" value="VQ MOTIF-CONTAINING PROTEIN"/>
    <property type="match status" value="1"/>
</dbReference>
<dbReference type="InterPro" id="IPR039609">
    <property type="entry name" value="VQ_15/22"/>
</dbReference>
<feature type="domain" description="VQ" evidence="2">
    <location>
        <begin position="59"/>
        <end position="77"/>
    </location>
</feature>
<reference evidence="4" key="2">
    <citation type="submission" date="2013-12" db="EMBL/GenBank/DDBJ databases">
        <authorList>
            <person name="Yu Y."/>
            <person name="Lee S."/>
            <person name="de Baynast K."/>
            <person name="Wissotski M."/>
            <person name="Liu L."/>
            <person name="Talag J."/>
            <person name="Goicoechea J."/>
            <person name="Angelova A."/>
            <person name="Jetty R."/>
            <person name="Kudrna D."/>
            <person name="Golser W."/>
            <person name="Rivera L."/>
            <person name="Zhang J."/>
            <person name="Wing R."/>
        </authorList>
    </citation>
    <scope>NUCLEOTIDE SEQUENCE</scope>
</reference>
<sequence>MNMLDSSSPWQGSLGLSPHRHHILMPDPSPPNPTPPPPHHLRSAAGRRIAKRRPRPSRRLPTTYISADPANFRRMVH</sequence>
<feature type="compositionally biased region" description="Pro residues" evidence="1">
    <location>
        <begin position="27"/>
        <end position="38"/>
    </location>
</feature>
<dbReference type="InterPro" id="IPR008889">
    <property type="entry name" value="VQ"/>
</dbReference>
<dbReference type="Proteomes" id="UP000032180">
    <property type="component" value="Chromosome 11"/>
</dbReference>
<reference evidence="3" key="3">
    <citation type="submission" date="2015-04" db="UniProtKB">
        <authorList>
            <consortium name="EnsemblPlants"/>
        </authorList>
    </citation>
    <scope>IDENTIFICATION</scope>
</reference>
<feature type="region of interest" description="Disordered" evidence="1">
    <location>
        <begin position="1"/>
        <end position="77"/>
    </location>
</feature>
<accession>A0A0D9XNP5</accession>
<dbReference type="AlphaFoldDB" id="A0A0D9XNP5"/>
<evidence type="ECO:0000259" key="2">
    <source>
        <dbReference type="Pfam" id="PF05678"/>
    </source>
</evidence>
<evidence type="ECO:0000256" key="1">
    <source>
        <dbReference type="SAM" id="MobiDB-lite"/>
    </source>
</evidence>
<dbReference type="PANTHER" id="PTHR33179:SF64">
    <property type="entry name" value="OS11G0131100 PROTEIN"/>
    <property type="match status" value="1"/>
</dbReference>
<feature type="compositionally biased region" description="Basic residues" evidence="1">
    <location>
        <begin position="48"/>
        <end position="58"/>
    </location>
</feature>
<dbReference type="Gramene" id="LPERR11G01570.1">
    <property type="protein sequence ID" value="LPERR11G01570.1"/>
    <property type="gene ID" value="LPERR11G01570"/>
</dbReference>
<dbReference type="GO" id="GO:0005634">
    <property type="term" value="C:nucleus"/>
    <property type="evidence" value="ECO:0007669"/>
    <property type="project" value="TreeGrafter"/>
</dbReference>
<dbReference type="Pfam" id="PF05678">
    <property type="entry name" value="VQ"/>
    <property type="match status" value="1"/>
</dbReference>
<feature type="compositionally biased region" description="Polar residues" evidence="1">
    <location>
        <begin position="1"/>
        <end position="11"/>
    </location>
</feature>
<dbReference type="EnsemblPlants" id="LPERR11G01570.1">
    <property type="protein sequence ID" value="LPERR11G01570.1"/>
    <property type="gene ID" value="LPERR11G01570"/>
</dbReference>
<name>A0A0D9XNP5_9ORYZ</name>
<dbReference type="GO" id="GO:0005516">
    <property type="term" value="F:calmodulin binding"/>
    <property type="evidence" value="ECO:0007669"/>
    <property type="project" value="TreeGrafter"/>
</dbReference>
<keyword evidence="4" id="KW-1185">Reference proteome</keyword>
<dbReference type="GO" id="GO:0006970">
    <property type="term" value="P:response to osmotic stress"/>
    <property type="evidence" value="ECO:0007669"/>
    <property type="project" value="TreeGrafter"/>
</dbReference>
<protein>
    <recommendedName>
        <fullName evidence="2">VQ domain-containing protein</fullName>
    </recommendedName>
</protein>
<dbReference type="HOGENOM" id="CLU_2641658_0_0_1"/>